<feature type="signal peptide" evidence="1">
    <location>
        <begin position="1"/>
        <end position="26"/>
    </location>
</feature>
<dbReference type="EMBL" id="JAEDXG010000072">
    <property type="protein sequence ID" value="MBH9702453.1"/>
    <property type="molecule type" value="Genomic_DNA"/>
</dbReference>
<dbReference type="Proteomes" id="UP000645612">
    <property type="component" value="Unassembled WGS sequence"/>
</dbReference>
<accession>A0A8I1B3E0</accession>
<evidence type="ECO:0000313" key="3">
    <source>
        <dbReference type="Proteomes" id="UP000645612"/>
    </source>
</evidence>
<dbReference type="RefSeq" id="WP_176131977.1">
    <property type="nucleotide sequence ID" value="NZ_CADDZZ010000057.1"/>
</dbReference>
<gene>
    <name evidence="2" type="ORF">JAO13_39085</name>
</gene>
<proteinExistence type="predicted"/>
<evidence type="ECO:0000313" key="2">
    <source>
        <dbReference type="EMBL" id="MBH9702453.1"/>
    </source>
</evidence>
<dbReference type="PANTHER" id="PTHR30289:SF1">
    <property type="entry name" value="PEBP (PHOSPHATIDYLETHANOLAMINE-BINDING PROTEIN) FAMILY PROTEIN"/>
    <property type="match status" value="1"/>
</dbReference>
<dbReference type="CDD" id="cd00865">
    <property type="entry name" value="PEBP_bact_arch"/>
    <property type="match status" value="1"/>
</dbReference>
<evidence type="ECO:0000256" key="1">
    <source>
        <dbReference type="SAM" id="SignalP"/>
    </source>
</evidence>
<dbReference type="PANTHER" id="PTHR30289">
    <property type="entry name" value="UNCHARACTERIZED PROTEIN YBCL-RELATED"/>
    <property type="match status" value="1"/>
</dbReference>
<dbReference type="AlphaFoldDB" id="A0A8I1B3E0"/>
<dbReference type="InterPro" id="IPR005247">
    <property type="entry name" value="YbhB_YbcL/LppC-like"/>
</dbReference>
<keyword evidence="1" id="KW-0732">Signal</keyword>
<dbReference type="InterPro" id="IPR008914">
    <property type="entry name" value="PEBP"/>
</dbReference>
<reference evidence="2" key="1">
    <citation type="submission" date="2020-12" db="EMBL/GenBank/DDBJ databases">
        <title>Burkholderia cepacia complex in Mexico.</title>
        <authorList>
            <person name="Estrada P."/>
        </authorList>
    </citation>
    <scope>NUCLEOTIDE SEQUENCE</scope>
    <source>
        <strain evidence="2">871</strain>
    </source>
</reference>
<dbReference type="SUPFAM" id="SSF49777">
    <property type="entry name" value="PEBP-like"/>
    <property type="match status" value="1"/>
</dbReference>
<comment type="caution">
    <text evidence="2">The sequence shown here is derived from an EMBL/GenBank/DDBJ whole genome shotgun (WGS) entry which is preliminary data.</text>
</comment>
<protein>
    <submittedName>
        <fullName evidence="2">YbhB/YbcL family Raf kinase inhibitor-like protein</fullName>
    </submittedName>
</protein>
<dbReference type="NCBIfam" id="TIGR00481">
    <property type="entry name" value="YbhB/YbcL family Raf kinase inhibitor-like protein"/>
    <property type="match status" value="1"/>
</dbReference>
<feature type="chain" id="PRO_5034098101" evidence="1">
    <location>
        <begin position="27"/>
        <end position="190"/>
    </location>
</feature>
<name>A0A8I1B3E0_BURCE</name>
<sequence>MRSLPMPRKAVCACALFATLPGVATAETFSLKVADLDHGRFRNEQVFSGFGCHGENVSPHVTWSNAPAGTRSIVVTIHDPDAPTSGLGWTHWAVVNIPPSQTSLQKGASGNVNLLPPGVTETLTDFGQSKYGGPCPPQGKPHRYIVTAYALDVPHIDVSPASSPALVAFQMHGKIIARARYVATYQRAAN</sequence>
<dbReference type="Gene3D" id="3.90.280.10">
    <property type="entry name" value="PEBP-like"/>
    <property type="match status" value="1"/>
</dbReference>
<dbReference type="Pfam" id="PF01161">
    <property type="entry name" value="PBP"/>
    <property type="match status" value="1"/>
</dbReference>
<dbReference type="InterPro" id="IPR036610">
    <property type="entry name" value="PEBP-like_sf"/>
</dbReference>
<organism evidence="2 3">
    <name type="scientific">Burkholderia cepacia</name>
    <name type="common">Pseudomonas cepacia</name>
    <dbReference type="NCBI Taxonomy" id="292"/>
    <lineage>
        <taxon>Bacteria</taxon>
        <taxon>Pseudomonadati</taxon>
        <taxon>Pseudomonadota</taxon>
        <taxon>Betaproteobacteria</taxon>
        <taxon>Burkholderiales</taxon>
        <taxon>Burkholderiaceae</taxon>
        <taxon>Burkholderia</taxon>
        <taxon>Burkholderia cepacia complex</taxon>
    </lineage>
</organism>